<protein>
    <recommendedName>
        <fullName evidence="5">Inorganic phosphate transporter</fullName>
    </recommendedName>
</protein>
<accession>A0ABW3CPI9</accession>
<proteinExistence type="predicted"/>
<feature type="region of interest" description="Disordered" evidence="1">
    <location>
        <begin position="1"/>
        <end position="24"/>
    </location>
</feature>
<sequence>MSSTDVKAGAHTEPGHVLDPPPLSEQARRGPVRFWPVLLLAVLLVMAAGAVGLRSDAQMAVLILVIVVALVFDYTNGFHDAANAIATS</sequence>
<evidence type="ECO:0000256" key="2">
    <source>
        <dbReference type="SAM" id="Phobius"/>
    </source>
</evidence>
<dbReference type="Proteomes" id="UP001597083">
    <property type="component" value="Unassembled WGS sequence"/>
</dbReference>
<evidence type="ECO:0000313" key="4">
    <source>
        <dbReference type="Proteomes" id="UP001597083"/>
    </source>
</evidence>
<name>A0ABW3CPI9_9ACTN</name>
<evidence type="ECO:0000256" key="1">
    <source>
        <dbReference type="SAM" id="MobiDB-lite"/>
    </source>
</evidence>
<comment type="caution">
    <text evidence="3">The sequence shown here is derived from an EMBL/GenBank/DDBJ whole genome shotgun (WGS) entry which is preliminary data.</text>
</comment>
<evidence type="ECO:0000313" key="3">
    <source>
        <dbReference type="EMBL" id="MFD0856461.1"/>
    </source>
</evidence>
<keyword evidence="2" id="KW-0472">Membrane</keyword>
<feature type="transmembrane region" description="Helical" evidence="2">
    <location>
        <begin position="57"/>
        <end position="75"/>
    </location>
</feature>
<organism evidence="3 4">
    <name type="scientific">Actinomadura adrarensis</name>
    <dbReference type="NCBI Taxonomy" id="1819600"/>
    <lineage>
        <taxon>Bacteria</taxon>
        <taxon>Bacillati</taxon>
        <taxon>Actinomycetota</taxon>
        <taxon>Actinomycetes</taxon>
        <taxon>Streptosporangiales</taxon>
        <taxon>Thermomonosporaceae</taxon>
        <taxon>Actinomadura</taxon>
    </lineage>
</organism>
<evidence type="ECO:0008006" key="5">
    <source>
        <dbReference type="Google" id="ProtNLM"/>
    </source>
</evidence>
<keyword evidence="2" id="KW-0812">Transmembrane</keyword>
<keyword evidence="2" id="KW-1133">Transmembrane helix</keyword>
<feature type="transmembrane region" description="Helical" evidence="2">
    <location>
        <begin position="34"/>
        <end position="51"/>
    </location>
</feature>
<feature type="non-terminal residue" evidence="3">
    <location>
        <position position="88"/>
    </location>
</feature>
<reference evidence="4" key="1">
    <citation type="journal article" date="2019" name="Int. J. Syst. Evol. Microbiol.">
        <title>The Global Catalogue of Microorganisms (GCM) 10K type strain sequencing project: providing services to taxonomists for standard genome sequencing and annotation.</title>
        <authorList>
            <consortium name="The Broad Institute Genomics Platform"/>
            <consortium name="The Broad Institute Genome Sequencing Center for Infectious Disease"/>
            <person name="Wu L."/>
            <person name="Ma J."/>
        </authorList>
    </citation>
    <scope>NUCLEOTIDE SEQUENCE [LARGE SCALE GENOMIC DNA]</scope>
    <source>
        <strain evidence="4">JCM 31696</strain>
    </source>
</reference>
<dbReference type="EMBL" id="JBHTIR010004127">
    <property type="protein sequence ID" value="MFD0856461.1"/>
    <property type="molecule type" value="Genomic_DNA"/>
</dbReference>
<gene>
    <name evidence="3" type="ORF">ACFQ07_29755</name>
</gene>
<keyword evidence="4" id="KW-1185">Reference proteome</keyword>